<evidence type="ECO:0000313" key="3">
    <source>
        <dbReference type="EMBL" id="KAK8881055.1"/>
    </source>
</evidence>
<organism evidence="3 4">
    <name type="scientific">Tritrichomonas musculus</name>
    <dbReference type="NCBI Taxonomy" id="1915356"/>
    <lineage>
        <taxon>Eukaryota</taxon>
        <taxon>Metamonada</taxon>
        <taxon>Parabasalia</taxon>
        <taxon>Tritrichomonadida</taxon>
        <taxon>Tritrichomonadidae</taxon>
        <taxon>Tritrichomonas</taxon>
    </lineage>
</organism>
<dbReference type="InterPro" id="IPR049349">
    <property type="entry name" value="DUF2264_N"/>
</dbReference>
<name>A0ABR2JQ86_9EUKA</name>
<gene>
    <name evidence="3" type="ORF">M9Y10_003782</name>
</gene>
<feature type="transmembrane region" description="Helical" evidence="1">
    <location>
        <begin position="12"/>
        <end position="31"/>
    </location>
</feature>
<dbReference type="InterPro" id="IPR016624">
    <property type="entry name" value="UCP014753"/>
</dbReference>
<dbReference type="PANTHER" id="PTHR35339">
    <property type="entry name" value="LINALOOL DEHYDRATASE_ISOMERASE DOMAIN-CONTAINING PROTEIN"/>
    <property type="match status" value="1"/>
</dbReference>
<comment type="caution">
    <text evidence="3">The sequence shown here is derived from an EMBL/GenBank/DDBJ whole genome shotgun (WGS) entry which is preliminary data.</text>
</comment>
<keyword evidence="1" id="KW-0812">Transmembrane</keyword>
<keyword evidence="1" id="KW-0472">Membrane</keyword>
<sequence length="416" mass="47677">MKDNTLRSKFKVFCISITIIFLSITSIFQFITIRNDKNFFYPINDRDIWISAAKKIALPILSSMATGNLQNHLSKVRVKRSQTASFEAIARTLDGIAPWLEIPSDETSESKIRDNLLDLAHRALEQGVDFTSQDSVLNLHGNQPLVEYAYLCQAFLRSPTRLWGGLKDDIKKKWIDQMKKSRSIKPIQNNWLLFASEVEAFLLNETNECDEKRLNKGPDTFMDGWFVGEGMYKDGPGFHLDYYGSYVIHPMLFDILSVIANKRKSENALKKLETEKKRSILYARWLERLISPEGYYPVFGRSICCRMGVFHNLADVARRKLKIPNVHPAQIRSALTAVIKKQVVDQNFTPEGFLKLGFNGDQSDVCEGYFNQGSLYHSALIFLPLGLQKDDQFWASPAQSWTSKLAWEGQKFINDH</sequence>
<dbReference type="Pfam" id="PF10022">
    <property type="entry name" value="DUF2264"/>
    <property type="match status" value="1"/>
</dbReference>
<reference evidence="3 4" key="1">
    <citation type="submission" date="2024-04" db="EMBL/GenBank/DDBJ databases">
        <title>Tritrichomonas musculus Genome.</title>
        <authorList>
            <person name="Alves-Ferreira E."/>
            <person name="Grigg M."/>
            <person name="Lorenzi H."/>
            <person name="Galac M."/>
        </authorList>
    </citation>
    <scope>NUCLEOTIDE SEQUENCE [LARGE SCALE GENOMIC DNA]</scope>
    <source>
        <strain evidence="3 4">EAF2021</strain>
    </source>
</reference>
<accession>A0ABR2JQ86</accession>
<dbReference type="PIRSF" id="PIRSF014753">
    <property type="entry name" value="UCP014753"/>
    <property type="match status" value="1"/>
</dbReference>
<proteinExistence type="predicted"/>
<keyword evidence="4" id="KW-1185">Reference proteome</keyword>
<keyword evidence="1" id="KW-1133">Transmembrane helix</keyword>
<evidence type="ECO:0000259" key="2">
    <source>
        <dbReference type="Pfam" id="PF10022"/>
    </source>
</evidence>
<protein>
    <recommendedName>
        <fullName evidence="2">DUF2264 domain-containing protein</fullName>
    </recommendedName>
</protein>
<dbReference type="PANTHER" id="PTHR35339:SF3">
    <property type="entry name" value="DUF2264 DOMAIN-CONTAINING PROTEIN"/>
    <property type="match status" value="1"/>
</dbReference>
<evidence type="ECO:0000256" key="1">
    <source>
        <dbReference type="SAM" id="Phobius"/>
    </source>
</evidence>
<dbReference type="Proteomes" id="UP001470230">
    <property type="component" value="Unassembled WGS sequence"/>
</dbReference>
<dbReference type="EMBL" id="JAPFFF010000010">
    <property type="protein sequence ID" value="KAK8881055.1"/>
    <property type="molecule type" value="Genomic_DNA"/>
</dbReference>
<feature type="domain" description="DUF2264" evidence="2">
    <location>
        <begin position="45"/>
        <end position="401"/>
    </location>
</feature>
<evidence type="ECO:0000313" key="4">
    <source>
        <dbReference type="Proteomes" id="UP001470230"/>
    </source>
</evidence>